<accession>A0A150FRI0</accession>
<dbReference type="GO" id="GO:0042910">
    <property type="term" value="F:xenobiotic transmembrane transporter activity"/>
    <property type="evidence" value="ECO:0007669"/>
    <property type="project" value="InterPro"/>
</dbReference>
<dbReference type="GO" id="GO:0005886">
    <property type="term" value="C:plasma membrane"/>
    <property type="evidence" value="ECO:0007669"/>
    <property type="project" value="UniProtKB-SubCell"/>
</dbReference>
<keyword evidence="6 10" id="KW-0812">Transmembrane</keyword>
<feature type="transmembrane region" description="Helical" evidence="10">
    <location>
        <begin position="137"/>
        <end position="154"/>
    </location>
</feature>
<dbReference type="Pfam" id="PF01554">
    <property type="entry name" value="MatE"/>
    <property type="match status" value="2"/>
</dbReference>
<comment type="similarity">
    <text evidence="2">Belongs to the multi antimicrobial extrusion (MATE) (TC 2.A.66.1) family. MepA subfamily.</text>
</comment>
<keyword evidence="4" id="KW-0813">Transport</keyword>
<dbReference type="InterPro" id="IPR051327">
    <property type="entry name" value="MATE_MepA_subfamily"/>
</dbReference>
<feature type="transmembrane region" description="Helical" evidence="10">
    <location>
        <begin position="358"/>
        <end position="380"/>
    </location>
</feature>
<dbReference type="InterPro" id="IPR002528">
    <property type="entry name" value="MATE_fam"/>
</dbReference>
<evidence type="ECO:0000313" key="11">
    <source>
        <dbReference type="EMBL" id="KXZ40227.1"/>
    </source>
</evidence>
<keyword evidence="9" id="KW-0046">Antibiotic resistance</keyword>
<dbReference type="GO" id="GO:0015297">
    <property type="term" value="F:antiporter activity"/>
    <property type="evidence" value="ECO:0007669"/>
    <property type="project" value="InterPro"/>
</dbReference>
<reference evidence="11 13" key="1">
    <citation type="submission" date="2016-02" db="EMBL/GenBank/DDBJ databases">
        <title>Draft genome sequence for Clostridium paradoxum JW-YL-7.</title>
        <authorList>
            <person name="Utturkar S.M."/>
            <person name="Lancaster A."/>
            <person name="Poole F.L."/>
            <person name="Adams M.W."/>
            <person name="Brown S.D."/>
        </authorList>
    </citation>
    <scope>NUCLEOTIDE SEQUENCE [LARGE SCALE GENOMIC DNA]</scope>
    <source>
        <strain evidence="11 13">JW-YL-7</strain>
    </source>
</reference>
<evidence type="ECO:0000256" key="6">
    <source>
        <dbReference type="ARBA" id="ARBA00022692"/>
    </source>
</evidence>
<organism evidence="11 13">
    <name type="scientific">Alkalithermobacter thermoalcaliphilus JW-YL-7 = DSM 7308</name>
    <dbReference type="NCBI Taxonomy" id="1121328"/>
    <lineage>
        <taxon>Bacteria</taxon>
        <taxon>Bacillati</taxon>
        <taxon>Bacillota</taxon>
        <taxon>Clostridia</taxon>
        <taxon>Peptostreptococcales</taxon>
        <taxon>Tepidibacteraceae</taxon>
        <taxon>Alkalithermobacter</taxon>
    </lineage>
</organism>
<feature type="transmembrane region" description="Helical" evidence="10">
    <location>
        <begin position="49"/>
        <end position="79"/>
    </location>
</feature>
<dbReference type="EMBL" id="LSFY01000001">
    <property type="protein sequence ID" value="KXZ40227.1"/>
    <property type="molecule type" value="Genomic_DNA"/>
</dbReference>
<dbReference type="EMBL" id="FRBG01000001">
    <property type="protein sequence ID" value="SHK41909.1"/>
    <property type="molecule type" value="Genomic_DNA"/>
</dbReference>
<protein>
    <recommendedName>
        <fullName evidence="3">Multidrug export protein MepA</fullName>
    </recommendedName>
</protein>
<dbReference type="PATRIC" id="fig|1121328.3.peg.1310"/>
<evidence type="ECO:0000256" key="7">
    <source>
        <dbReference type="ARBA" id="ARBA00022989"/>
    </source>
</evidence>
<sequence>MNDKSYMLENERISKVLINLSIPATVAMMVNALYNIVDAIFIGRGVGTLAIGALAVVFPIQILIMGFAQMIGIGAASLISRSLGAKDNERVYQAVGNAYVLAVFIGLSITFIGLLFIENLLFIFGATQNILPYAKDYMSIILIGTIFHMFAVCSNNLIRSEGNAKVAMFTMIIGTGLNIILDPIFIFVFKLGVKGAAIATVLSQIASFLFIVRYLYTGKSNLKIKMKYLKIEKEICLEIVSVGLSAFIRQVSGSVVAIVLNNSLRIYGLDIAISTFGIVNRIIMFLFMPLFGVIQGMQPIAGFNYGANKIDRVKQVIKLSIISTTIMAFIGTLFGQLFPENIITVFTKDTQLIKNGASVLRIVISMVPIIGFQIVGAALFQSLGKAIPSIILSLLRQIIFFIPLVLILPRIYNLGLLGIWLAFPISDLLSTIVTAIFLKKEISKLEKVEYTNK</sequence>
<dbReference type="PIRSF" id="PIRSF006603">
    <property type="entry name" value="DinF"/>
    <property type="match status" value="1"/>
</dbReference>
<dbReference type="InterPro" id="IPR048279">
    <property type="entry name" value="MdtK-like"/>
</dbReference>
<keyword evidence="14" id="KW-1185">Reference proteome</keyword>
<feature type="transmembrane region" description="Helical" evidence="10">
    <location>
        <begin position="315"/>
        <end position="338"/>
    </location>
</feature>
<feature type="transmembrane region" description="Helical" evidence="10">
    <location>
        <begin position="237"/>
        <end position="259"/>
    </location>
</feature>
<feature type="transmembrane region" description="Helical" evidence="10">
    <location>
        <begin position="91"/>
        <end position="117"/>
    </location>
</feature>
<name>A0A150FRI0_CLOPD</name>
<comment type="subcellular location">
    <subcellularLocation>
        <location evidence="1">Cell membrane</location>
        <topology evidence="1">Multi-pass membrane protein</topology>
    </subcellularLocation>
</comment>
<dbReference type="STRING" id="1121328.JWYL7_1302"/>
<dbReference type="RefSeq" id="WP_066070725.1">
    <property type="nucleotide sequence ID" value="NZ_FRBG01000001.1"/>
</dbReference>
<feature type="transmembrane region" description="Helical" evidence="10">
    <location>
        <begin position="166"/>
        <end position="189"/>
    </location>
</feature>
<feature type="transmembrane region" description="Helical" evidence="10">
    <location>
        <begin position="414"/>
        <end position="438"/>
    </location>
</feature>
<evidence type="ECO:0000256" key="8">
    <source>
        <dbReference type="ARBA" id="ARBA00023136"/>
    </source>
</evidence>
<evidence type="ECO:0000256" key="10">
    <source>
        <dbReference type="SAM" id="Phobius"/>
    </source>
</evidence>
<evidence type="ECO:0000313" key="12">
    <source>
        <dbReference type="EMBL" id="SHK41909.1"/>
    </source>
</evidence>
<evidence type="ECO:0000256" key="9">
    <source>
        <dbReference type="ARBA" id="ARBA00023251"/>
    </source>
</evidence>
<feature type="transmembrane region" description="Helical" evidence="10">
    <location>
        <begin position="387"/>
        <end position="408"/>
    </location>
</feature>
<gene>
    <name evidence="11" type="ORF">JWYL7_1302</name>
    <name evidence="12" type="ORF">SAMN05661008_00221</name>
</gene>
<feature type="transmembrane region" description="Helical" evidence="10">
    <location>
        <begin position="271"/>
        <end position="294"/>
    </location>
</feature>
<keyword evidence="5" id="KW-1003">Cell membrane</keyword>
<evidence type="ECO:0000256" key="1">
    <source>
        <dbReference type="ARBA" id="ARBA00004651"/>
    </source>
</evidence>
<dbReference type="AlphaFoldDB" id="A0A150FRI0"/>
<evidence type="ECO:0000313" key="14">
    <source>
        <dbReference type="Proteomes" id="UP000323392"/>
    </source>
</evidence>
<dbReference type="Proteomes" id="UP000323392">
    <property type="component" value="Unassembled WGS sequence"/>
</dbReference>
<feature type="transmembrane region" description="Helical" evidence="10">
    <location>
        <begin position="16"/>
        <end position="37"/>
    </location>
</feature>
<comment type="caution">
    <text evidence="11">The sequence shown here is derived from an EMBL/GenBank/DDBJ whole genome shotgun (WGS) entry which is preliminary data.</text>
</comment>
<dbReference type="NCBIfam" id="TIGR00797">
    <property type="entry name" value="matE"/>
    <property type="match status" value="1"/>
</dbReference>
<keyword evidence="8 10" id="KW-0472">Membrane</keyword>
<reference evidence="12 14" key="2">
    <citation type="submission" date="2016-11" db="EMBL/GenBank/DDBJ databases">
        <authorList>
            <person name="Varghese N."/>
            <person name="Submissions S."/>
        </authorList>
    </citation>
    <scope>NUCLEOTIDE SEQUENCE [LARGE SCALE GENOMIC DNA]</scope>
    <source>
        <strain evidence="12 14">DSM 7308</strain>
    </source>
</reference>
<evidence type="ECO:0000256" key="5">
    <source>
        <dbReference type="ARBA" id="ARBA00022475"/>
    </source>
</evidence>
<feature type="transmembrane region" description="Helical" evidence="10">
    <location>
        <begin position="195"/>
        <end position="216"/>
    </location>
</feature>
<dbReference type="PANTHER" id="PTHR43823:SF3">
    <property type="entry name" value="MULTIDRUG EXPORT PROTEIN MEPA"/>
    <property type="match status" value="1"/>
</dbReference>
<evidence type="ECO:0000256" key="3">
    <source>
        <dbReference type="ARBA" id="ARBA00022106"/>
    </source>
</evidence>
<dbReference type="InterPro" id="IPR045070">
    <property type="entry name" value="MATE_MepA-like"/>
</dbReference>
<dbReference type="Proteomes" id="UP000092605">
    <property type="component" value="Unassembled WGS sequence"/>
</dbReference>
<evidence type="ECO:0000256" key="4">
    <source>
        <dbReference type="ARBA" id="ARBA00022448"/>
    </source>
</evidence>
<dbReference type="PANTHER" id="PTHR43823">
    <property type="entry name" value="SPORULATION PROTEIN YKVU"/>
    <property type="match status" value="1"/>
</dbReference>
<dbReference type="OrthoDB" id="9811110at2"/>
<keyword evidence="7 10" id="KW-1133">Transmembrane helix</keyword>
<dbReference type="CDD" id="cd13143">
    <property type="entry name" value="MATE_MepA_like"/>
    <property type="match status" value="1"/>
</dbReference>
<proteinExistence type="inferred from homology"/>
<evidence type="ECO:0000256" key="2">
    <source>
        <dbReference type="ARBA" id="ARBA00008417"/>
    </source>
</evidence>
<evidence type="ECO:0000313" key="13">
    <source>
        <dbReference type="Proteomes" id="UP000092605"/>
    </source>
</evidence>
<dbReference type="GO" id="GO:0046677">
    <property type="term" value="P:response to antibiotic"/>
    <property type="evidence" value="ECO:0007669"/>
    <property type="project" value="UniProtKB-KW"/>
</dbReference>